<dbReference type="Proteomes" id="UP000217790">
    <property type="component" value="Unassembled WGS sequence"/>
</dbReference>
<dbReference type="OrthoDB" id="2873242at2759"/>
<keyword evidence="3" id="KW-1185">Reference proteome</keyword>
<dbReference type="EMBL" id="KZ293656">
    <property type="protein sequence ID" value="PBK93694.1"/>
    <property type="molecule type" value="Genomic_DNA"/>
</dbReference>
<gene>
    <name evidence="2" type="ORF">ARMGADRAFT_1012512</name>
</gene>
<keyword evidence="1" id="KW-1133">Transmembrane helix</keyword>
<reference evidence="3" key="1">
    <citation type="journal article" date="2017" name="Nat. Ecol. Evol.">
        <title>Genome expansion and lineage-specific genetic innovations in the forest pathogenic fungi Armillaria.</title>
        <authorList>
            <person name="Sipos G."/>
            <person name="Prasanna A.N."/>
            <person name="Walter M.C."/>
            <person name="O'Connor E."/>
            <person name="Balint B."/>
            <person name="Krizsan K."/>
            <person name="Kiss B."/>
            <person name="Hess J."/>
            <person name="Varga T."/>
            <person name="Slot J."/>
            <person name="Riley R."/>
            <person name="Boka B."/>
            <person name="Rigling D."/>
            <person name="Barry K."/>
            <person name="Lee J."/>
            <person name="Mihaltcheva S."/>
            <person name="LaButti K."/>
            <person name="Lipzen A."/>
            <person name="Waldron R."/>
            <person name="Moloney N.M."/>
            <person name="Sperisen C."/>
            <person name="Kredics L."/>
            <person name="Vagvoelgyi C."/>
            <person name="Patrignani A."/>
            <person name="Fitzpatrick D."/>
            <person name="Nagy I."/>
            <person name="Doyle S."/>
            <person name="Anderson J.B."/>
            <person name="Grigoriev I.V."/>
            <person name="Gueldener U."/>
            <person name="Muensterkoetter M."/>
            <person name="Nagy L.G."/>
        </authorList>
    </citation>
    <scope>NUCLEOTIDE SEQUENCE [LARGE SCALE GENOMIC DNA]</scope>
    <source>
        <strain evidence="3">Ar21-2</strain>
    </source>
</reference>
<dbReference type="AlphaFoldDB" id="A0A2H3DIM4"/>
<keyword evidence="1" id="KW-0812">Transmembrane</keyword>
<protein>
    <submittedName>
        <fullName evidence="2">Uncharacterized protein</fullName>
    </submittedName>
</protein>
<keyword evidence="1" id="KW-0472">Membrane</keyword>
<evidence type="ECO:0000313" key="3">
    <source>
        <dbReference type="Proteomes" id="UP000217790"/>
    </source>
</evidence>
<evidence type="ECO:0000256" key="1">
    <source>
        <dbReference type="SAM" id="Phobius"/>
    </source>
</evidence>
<feature type="transmembrane region" description="Helical" evidence="1">
    <location>
        <begin position="42"/>
        <end position="70"/>
    </location>
</feature>
<dbReference type="InParanoid" id="A0A2H3DIM4"/>
<organism evidence="2 3">
    <name type="scientific">Armillaria gallica</name>
    <name type="common">Bulbous honey fungus</name>
    <name type="synonym">Armillaria bulbosa</name>
    <dbReference type="NCBI Taxonomy" id="47427"/>
    <lineage>
        <taxon>Eukaryota</taxon>
        <taxon>Fungi</taxon>
        <taxon>Dikarya</taxon>
        <taxon>Basidiomycota</taxon>
        <taxon>Agaricomycotina</taxon>
        <taxon>Agaricomycetes</taxon>
        <taxon>Agaricomycetidae</taxon>
        <taxon>Agaricales</taxon>
        <taxon>Marasmiineae</taxon>
        <taxon>Physalacriaceae</taxon>
        <taxon>Armillaria</taxon>
    </lineage>
</organism>
<accession>A0A2H3DIM4</accession>
<evidence type="ECO:0000313" key="2">
    <source>
        <dbReference type="EMBL" id="PBK93694.1"/>
    </source>
</evidence>
<proteinExistence type="predicted"/>
<sequence>MTAAPYPGTAIPELTEDQIKSIFLELDYQLHSLMLNALTRGIYTGVVAVTLWAIGLCLLFPLTCISLMCYEQLRGKSPRITGDHIF</sequence>
<name>A0A2H3DIM4_ARMGA</name>